<gene>
    <name evidence="1" type="ORF">EIH08_08450</name>
</gene>
<accession>A0A3G8WHS5</accession>
<evidence type="ECO:0000313" key="1">
    <source>
        <dbReference type="EMBL" id="AZI20732.1"/>
    </source>
</evidence>
<reference evidence="2" key="1">
    <citation type="submission" date="2018-11" db="EMBL/GenBank/DDBJ databases">
        <title>Proposal to divide the Flavobacteriaceae and reorganize its genera based on Amino Acid Identity values calculated from whole genome sequences.</title>
        <authorList>
            <person name="Nicholson A.C."/>
            <person name="Gulvik C.A."/>
            <person name="Whitney A.M."/>
            <person name="Humrighouse B.W."/>
            <person name="Bell M."/>
            <person name="Holmes B."/>
            <person name="Steigerwalt A.B."/>
            <person name="Villarma A."/>
            <person name="Sheth M."/>
            <person name="Batra D."/>
            <person name="Pryor J."/>
            <person name="Bernardet J.-F."/>
            <person name="Hugo C."/>
            <person name="Kampfer P."/>
            <person name="Newman J.D."/>
            <person name="McQuiston J.R."/>
        </authorList>
    </citation>
    <scope>NUCLEOTIDE SEQUENCE [LARGE SCALE GENOMIC DNA]</scope>
    <source>
        <strain evidence="2">H4753</strain>
    </source>
</reference>
<dbReference type="Proteomes" id="UP000282297">
    <property type="component" value="Chromosome"/>
</dbReference>
<proteinExistence type="predicted"/>
<protein>
    <submittedName>
        <fullName evidence="1">WG repeat-containing protein</fullName>
    </submittedName>
</protein>
<dbReference type="AlphaFoldDB" id="A0A3G8WHS5"/>
<dbReference type="InterPro" id="IPR032774">
    <property type="entry name" value="WG_beta_rep"/>
</dbReference>
<organism evidence="1 2">
    <name type="scientific">Chryseobacterium taklimakanense</name>
    <dbReference type="NCBI Taxonomy" id="536441"/>
    <lineage>
        <taxon>Bacteria</taxon>
        <taxon>Pseudomonadati</taxon>
        <taxon>Bacteroidota</taxon>
        <taxon>Flavobacteriia</taxon>
        <taxon>Flavobacteriales</taxon>
        <taxon>Weeksellaceae</taxon>
        <taxon>Chryseobacterium group</taxon>
        <taxon>Chryseobacterium</taxon>
    </lineage>
</organism>
<dbReference type="EMBL" id="CP034171">
    <property type="protein sequence ID" value="AZI20732.1"/>
    <property type="molecule type" value="Genomic_DNA"/>
</dbReference>
<evidence type="ECO:0000313" key="2">
    <source>
        <dbReference type="Proteomes" id="UP000282297"/>
    </source>
</evidence>
<dbReference type="Pfam" id="PF14903">
    <property type="entry name" value="WG_beta_rep"/>
    <property type="match status" value="1"/>
</dbReference>
<sequence>MMNKNFLKLEFTKEDSYIHLDLSDNFSTDDPLFDELAFYLGGLEYHHQKDSATIHLTTLEKLEILCKKAREYADEESEESDKYEQVKVLVSNDKYYLDSSLALANAYDSIELIQNNTLKVSLDNKFGAIDLLGNEIIPIKFDDLYMLANDLIYASDNNAISLYTLDKAEEFHDLEDVLENDVFSYQQSYFWLKNNNKWGLFDHKLNQIIPFRLEYDYCELLSDDVKENIYIKVFKDGKCGLINGLLNIDLIKLDKDIEDILVNHRKNFLVKKHSAPDVELGILDLDKNSNKLRDLN</sequence>
<name>A0A3G8WHS5_9FLAO</name>
<dbReference type="RefSeq" id="WP_124784919.1">
    <property type="nucleotide sequence ID" value="NZ_CP034171.1"/>
</dbReference>